<reference evidence="2" key="1">
    <citation type="submission" date="2020-11" db="EMBL/GenBank/DDBJ databases">
        <authorList>
            <consortium name="DOE Joint Genome Institute"/>
            <person name="Ahrendt S."/>
            <person name="Riley R."/>
            <person name="Andreopoulos W."/>
            <person name="Labutti K."/>
            <person name="Pangilinan J."/>
            <person name="Ruiz-Duenas F.J."/>
            <person name="Barrasa J.M."/>
            <person name="Sanchez-Garcia M."/>
            <person name="Camarero S."/>
            <person name="Miyauchi S."/>
            <person name="Serrano A."/>
            <person name="Linde D."/>
            <person name="Babiker R."/>
            <person name="Drula E."/>
            <person name="Ayuso-Fernandez I."/>
            <person name="Pacheco R."/>
            <person name="Padilla G."/>
            <person name="Ferreira P."/>
            <person name="Barriuso J."/>
            <person name="Kellner H."/>
            <person name="Castanera R."/>
            <person name="Alfaro M."/>
            <person name="Ramirez L."/>
            <person name="Pisabarro A.G."/>
            <person name="Kuo A."/>
            <person name="Tritt A."/>
            <person name="Lipzen A."/>
            <person name="He G."/>
            <person name="Yan M."/>
            <person name="Ng V."/>
            <person name="Cullen D."/>
            <person name="Martin F."/>
            <person name="Rosso M.-N."/>
            <person name="Henrissat B."/>
            <person name="Hibbett D."/>
            <person name="Martinez A.T."/>
            <person name="Grigoriev I.V."/>
        </authorList>
    </citation>
    <scope>NUCLEOTIDE SEQUENCE</scope>
    <source>
        <strain evidence="2">CBS 247.69</strain>
    </source>
</reference>
<evidence type="ECO:0000313" key="2">
    <source>
        <dbReference type="EMBL" id="KAF9466845.1"/>
    </source>
</evidence>
<name>A0A9P5YDU6_9AGAR</name>
<dbReference type="Proteomes" id="UP000807353">
    <property type="component" value="Unassembled WGS sequence"/>
</dbReference>
<evidence type="ECO:0000256" key="1">
    <source>
        <dbReference type="SAM" id="MobiDB-lite"/>
    </source>
</evidence>
<feature type="compositionally biased region" description="Low complexity" evidence="1">
    <location>
        <begin position="117"/>
        <end position="127"/>
    </location>
</feature>
<feature type="region of interest" description="Disordered" evidence="1">
    <location>
        <begin position="159"/>
        <end position="193"/>
    </location>
</feature>
<feature type="compositionally biased region" description="Pro residues" evidence="1">
    <location>
        <begin position="178"/>
        <end position="189"/>
    </location>
</feature>
<dbReference type="AlphaFoldDB" id="A0A9P5YDU6"/>
<gene>
    <name evidence="2" type="ORF">BDZ94DRAFT_84769</name>
</gene>
<proteinExistence type="predicted"/>
<dbReference type="EMBL" id="MU150239">
    <property type="protein sequence ID" value="KAF9466845.1"/>
    <property type="molecule type" value="Genomic_DNA"/>
</dbReference>
<accession>A0A9P5YDU6</accession>
<evidence type="ECO:0000313" key="3">
    <source>
        <dbReference type="Proteomes" id="UP000807353"/>
    </source>
</evidence>
<comment type="caution">
    <text evidence="2">The sequence shown here is derived from an EMBL/GenBank/DDBJ whole genome shotgun (WGS) entry which is preliminary data.</text>
</comment>
<protein>
    <submittedName>
        <fullName evidence="2">Uncharacterized protein</fullName>
    </submittedName>
</protein>
<organism evidence="2 3">
    <name type="scientific">Collybia nuda</name>
    <dbReference type="NCBI Taxonomy" id="64659"/>
    <lineage>
        <taxon>Eukaryota</taxon>
        <taxon>Fungi</taxon>
        <taxon>Dikarya</taxon>
        <taxon>Basidiomycota</taxon>
        <taxon>Agaricomycotina</taxon>
        <taxon>Agaricomycetes</taxon>
        <taxon>Agaricomycetidae</taxon>
        <taxon>Agaricales</taxon>
        <taxon>Tricholomatineae</taxon>
        <taxon>Clitocybaceae</taxon>
        <taxon>Collybia</taxon>
    </lineage>
</organism>
<keyword evidence="3" id="KW-1185">Reference proteome</keyword>
<sequence length="262" mass="28548">MNFLPQQQLNQLHPAPTGLGWIYDDNDVNNAYLVGHLNGKQVARLPSQILHQSSPNSDEKHVIEIPESSDSTPLQISRRPYRVEEEGYEGDSPTVDQLSPYPPSVMNSPFIPPMFSPTPSSSSSVTPALEPTSNVPSPEPSGLTPSTVVSTRHVYKAFDTSQTHVSSRSSSSASVTPAPEPIPNIPPPESSSLIPSAMISAGFPISGHSQQVYWTVDPFQSPIANEHAQEPTSTHLLMLPEPLQGPLENMLIFFRDTLPRQN</sequence>
<feature type="region of interest" description="Disordered" evidence="1">
    <location>
        <begin position="114"/>
        <end position="147"/>
    </location>
</feature>